<evidence type="ECO:0000313" key="2">
    <source>
        <dbReference type="Proteomes" id="UP000309215"/>
    </source>
</evidence>
<evidence type="ECO:0008006" key="3">
    <source>
        <dbReference type="Google" id="ProtNLM"/>
    </source>
</evidence>
<proteinExistence type="predicted"/>
<dbReference type="InterPro" id="IPR039498">
    <property type="entry name" value="NTP_transf_5"/>
</dbReference>
<protein>
    <recommendedName>
        <fullName evidence="3">Nucleotidyl transferase AbiEii/AbiGii toxin family protein</fullName>
    </recommendedName>
</protein>
<dbReference type="OrthoDB" id="5429982at2"/>
<reference evidence="1 2" key="1">
    <citation type="submission" date="2019-04" db="EMBL/GenBank/DDBJ databases">
        <authorList>
            <person name="Li Y."/>
            <person name="Wang J."/>
        </authorList>
    </citation>
    <scope>NUCLEOTIDE SEQUENCE [LARGE SCALE GENOMIC DNA]</scope>
    <source>
        <strain evidence="1 2">DSM 14668</strain>
    </source>
</reference>
<accession>A0A4U1J9B2</accession>
<evidence type="ECO:0000313" key="1">
    <source>
        <dbReference type="EMBL" id="TKD03211.1"/>
    </source>
</evidence>
<dbReference type="RefSeq" id="WP_136932008.1">
    <property type="nucleotide sequence ID" value="NZ_SSMQ01000031.1"/>
</dbReference>
<gene>
    <name evidence="1" type="ORF">E8A74_27250</name>
</gene>
<comment type="caution">
    <text evidence="1">The sequence shown here is derived from an EMBL/GenBank/DDBJ whole genome shotgun (WGS) entry which is preliminary data.</text>
</comment>
<dbReference type="Proteomes" id="UP000309215">
    <property type="component" value="Unassembled WGS sequence"/>
</dbReference>
<dbReference type="Pfam" id="PF14907">
    <property type="entry name" value="NTP_transf_5"/>
    <property type="match status" value="1"/>
</dbReference>
<dbReference type="AlphaFoldDB" id="A0A4U1J9B2"/>
<organism evidence="1 2">
    <name type="scientific">Polyangium fumosum</name>
    <dbReference type="NCBI Taxonomy" id="889272"/>
    <lineage>
        <taxon>Bacteria</taxon>
        <taxon>Pseudomonadati</taxon>
        <taxon>Myxococcota</taxon>
        <taxon>Polyangia</taxon>
        <taxon>Polyangiales</taxon>
        <taxon>Polyangiaceae</taxon>
        <taxon>Polyangium</taxon>
    </lineage>
</organism>
<name>A0A4U1J9B2_9BACT</name>
<dbReference type="EMBL" id="SSMQ01000031">
    <property type="protein sequence ID" value="TKD03211.1"/>
    <property type="molecule type" value="Genomic_DNA"/>
</dbReference>
<sequence>MTPPSTLLLDLLRDPRAEMPAPTPEAHAEAMLRAHVLGQISRALVARGEHAMLVKGAALALTVYPSPAARPMCDVDLLVPPRRERAVIEVLAAAGLALHEPRLRPRSREMLGETQLVARAGEMRLLVEVHGTLDKIVPRPIDVAAVETRASAAPGLPGLFVPSVEDHALLVALHAAGHEFRHEAAWLDLELLLRGGIDRQVLVERARAFRLGTVMFVMLSTLRALGAASVDAELLRAFEPGRLRRAALVPFYDVGAFPIARGKAELGVPWVLAQTPLREDLGAWARGLARYAAARVADRIVAR</sequence>
<keyword evidence="2" id="KW-1185">Reference proteome</keyword>